<accession>A0ACA9NLA2</accession>
<keyword evidence="2" id="KW-1185">Reference proteome</keyword>
<dbReference type="Proteomes" id="UP000789366">
    <property type="component" value="Unassembled WGS sequence"/>
</dbReference>
<protein>
    <submittedName>
        <fullName evidence="1">850_t:CDS:1</fullName>
    </submittedName>
</protein>
<comment type="caution">
    <text evidence="1">The sequence shown here is derived from an EMBL/GenBank/DDBJ whole genome shotgun (WGS) entry which is preliminary data.</text>
</comment>
<evidence type="ECO:0000313" key="1">
    <source>
        <dbReference type="EMBL" id="CAG8656973.1"/>
    </source>
</evidence>
<organism evidence="1 2">
    <name type="scientific">Cetraspora pellucida</name>
    <dbReference type="NCBI Taxonomy" id="1433469"/>
    <lineage>
        <taxon>Eukaryota</taxon>
        <taxon>Fungi</taxon>
        <taxon>Fungi incertae sedis</taxon>
        <taxon>Mucoromycota</taxon>
        <taxon>Glomeromycotina</taxon>
        <taxon>Glomeromycetes</taxon>
        <taxon>Diversisporales</taxon>
        <taxon>Gigasporaceae</taxon>
        <taxon>Cetraspora</taxon>
    </lineage>
</organism>
<evidence type="ECO:0000313" key="2">
    <source>
        <dbReference type="Proteomes" id="UP000789366"/>
    </source>
</evidence>
<proteinExistence type="predicted"/>
<dbReference type="EMBL" id="CAJVPW010014846">
    <property type="protein sequence ID" value="CAG8656973.1"/>
    <property type="molecule type" value="Genomic_DNA"/>
</dbReference>
<name>A0ACA9NLA2_9GLOM</name>
<sequence length="156" mass="17849">MKTNLQEDYPNIIPIRCCLHAFNLIAKNISAFRPLLTQKKEGLGYSLTTFCKTRWYSLAKVCLGVKTYEKAFNSFIKLSRTDNYPIIRTEIQEIITNRYHFANNDMLLSVLIPVVDAIGHLESRDSTLADIFKDLINIYTTISTTNIPIDGLKTQL</sequence>
<reference evidence="1" key="1">
    <citation type="submission" date="2021-06" db="EMBL/GenBank/DDBJ databases">
        <authorList>
            <person name="Kallberg Y."/>
            <person name="Tangrot J."/>
            <person name="Rosling A."/>
        </authorList>
    </citation>
    <scope>NUCLEOTIDE SEQUENCE</scope>
    <source>
        <strain evidence="1">28 12/20/2015</strain>
    </source>
</reference>
<gene>
    <name evidence="1" type="ORF">SPELUC_LOCUS9124</name>
</gene>